<evidence type="ECO:0000313" key="2">
    <source>
        <dbReference type="EMBL" id="KAL3306911.1"/>
    </source>
</evidence>
<dbReference type="InterPro" id="IPR013783">
    <property type="entry name" value="Ig-like_fold"/>
</dbReference>
<dbReference type="EMBL" id="JBJKFK010009071">
    <property type="protein sequence ID" value="KAL3306911.1"/>
    <property type="molecule type" value="Genomic_DNA"/>
</dbReference>
<sequence>MVNATAAVAAQDGNNQVYNPSLGDPNSPEFIAITKNLCSSMATFISNAPGNYWVSKCSVSSLTAGSVMALTNMVVSQLQNSNNSATKAFDPSGTIASGMARTPPSQVAFLLDSSSLKATSEVITASSPVITNLRVTSATANSFLLMWTVASGPISSYVANINPGGADVNVPAANTSVMFSSLLSCTTYSVKLTVKYGNQQVKEYGPVNGSTRAVAPVGLNKPTIVPDNFQQVTIMIDDTSFNKSSCGKYKYFATIQNKVTGELVDSLQSSVNVLVSTKVQSGTSYKLISTVTETVFNSVGPKRTDEFTLDGTVCE</sequence>
<keyword evidence="3" id="KW-1185">Reference proteome</keyword>
<accession>A0ABD2PKK0</accession>
<dbReference type="SUPFAM" id="SSF49265">
    <property type="entry name" value="Fibronectin type III"/>
    <property type="match status" value="1"/>
</dbReference>
<evidence type="ECO:0000259" key="1">
    <source>
        <dbReference type="PROSITE" id="PS50853"/>
    </source>
</evidence>
<dbReference type="Proteomes" id="UP001626550">
    <property type="component" value="Unassembled WGS sequence"/>
</dbReference>
<evidence type="ECO:0000313" key="3">
    <source>
        <dbReference type="Proteomes" id="UP001626550"/>
    </source>
</evidence>
<dbReference type="InterPro" id="IPR000082">
    <property type="entry name" value="SEA_dom"/>
</dbReference>
<dbReference type="AlphaFoldDB" id="A0ABD2PKK0"/>
<dbReference type="InterPro" id="IPR036116">
    <property type="entry name" value="FN3_sf"/>
</dbReference>
<dbReference type="Gene3D" id="2.60.40.10">
    <property type="entry name" value="Immunoglobulins"/>
    <property type="match status" value="1"/>
</dbReference>
<proteinExistence type="predicted"/>
<protein>
    <recommendedName>
        <fullName evidence="1">Fibronectin type-III domain-containing protein</fullName>
    </recommendedName>
</protein>
<comment type="caution">
    <text evidence="2">The sequence shown here is derived from an EMBL/GenBank/DDBJ whole genome shotgun (WGS) entry which is preliminary data.</text>
</comment>
<dbReference type="InterPro" id="IPR003961">
    <property type="entry name" value="FN3_dom"/>
</dbReference>
<dbReference type="Pfam" id="PF01390">
    <property type="entry name" value="SEA"/>
    <property type="match status" value="1"/>
</dbReference>
<feature type="domain" description="Fibronectin type-III" evidence="1">
    <location>
        <begin position="129"/>
        <end position="214"/>
    </location>
</feature>
<dbReference type="Pfam" id="PF00041">
    <property type="entry name" value="fn3"/>
    <property type="match status" value="1"/>
</dbReference>
<gene>
    <name evidence="2" type="ORF">Ciccas_014593</name>
</gene>
<reference evidence="2 3" key="1">
    <citation type="submission" date="2024-11" db="EMBL/GenBank/DDBJ databases">
        <title>Adaptive evolution of stress response genes in parasites aligns with host niche diversity.</title>
        <authorList>
            <person name="Hahn C."/>
            <person name="Resl P."/>
        </authorList>
    </citation>
    <scope>NUCLEOTIDE SEQUENCE [LARGE SCALE GENOMIC DNA]</scope>
    <source>
        <strain evidence="2">EGGRZ-B1_66</strain>
        <tissue evidence="2">Body</tissue>
    </source>
</reference>
<organism evidence="2 3">
    <name type="scientific">Cichlidogyrus casuarinus</name>
    <dbReference type="NCBI Taxonomy" id="1844966"/>
    <lineage>
        <taxon>Eukaryota</taxon>
        <taxon>Metazoa</taxon>
        <taxon>Spiralia</taxon>
        <taxon>Lophotrochozoa</taxon>
        <taxon>Platyhelminthes</taxon>
        <taxon>Monogenea</taxon>
        <taxon>Monopisthocotylea</taxon>
        <taxon>Dactylogyridea</taxon>
        <taxon>Ancyrocephalidae</taxon>
        <taxon>Cichlidogyrus</taxon>
    </lineage>
</organism>
<dbReference type="PROSITE" id="PS50853">
    <property type="entry name" value="FN3"/>
    <property type="match status" value="1"/>
</dbReference>
<name>A0ABD2PKK0_9PLAT</name>